<feature type="transmembrane region" description="Helical" evidence="1">
    <location>
        <begin position="125"/>
        <end position="149"/>
    </location>
</feature>
<organism evidence="2 3">
    <name type="scientific">Anaerotruncus colihominis</name>
    <dbReference type="NCBI Taxonomy" id="169435"/>
    <lineage>
        <taxon>Bacteria</taxon>
        <taxon>Bacillati</taxon>
        <taxon>Bacillota</taxon>
        <taxon>Clostridia</taxon>
        <taxon>Eubacteriales</taxon>
        <taxon>Oscillospiraceae</taxon>
        <taxon>Anaerotruncus</taxon>
    </lineage>
</organism>
<evidence type="ECO:0000313" key="3">
    <source>
        <dbReference type="Proteomes" id="UP000446866"/>
    </source>
</evidence>
<gene>
    <name evidence="2" type="ORF">D0435_12180</name>
</gene>
<feature type="transmembrane region" description="Helical" evidence="1">
    <location>
        <begin position="94"/>
        <end position="118"/>
    </location>
</feature>
<reference evidence="2 3" key="1">
    <citation type="submission" date="2018-08" db="EMBL/GenBank/DDBJ databases">
        <title>Murine metabolic-syndrome-specific gut microbial biobank.</title>
        <authorList>
            <person name="Liu C."/>
        </authorList>
    </citation>
    <scope>NUCLEOTIDE SEQUENCE [LARGE SCALE GENOMIC DNA]</scope>
    <source>
        <strain evidence="2 3">28</strain>
    </source>
</reference>
<feature type="transmembrane region" description="Helical" evidence="1">
    <location>
        <begin position="35"/>
        <end position="58"/>
    </location>
</feature>
<dbReference type="Pfam" id="PF01944">
    <property type="entry name" value="SpoIIM"/>
    <property type="match status" value="1"/>
</dbReference>
<dbReference type="InterPro" id="IPR002798">
    <property type="entry name" value="SpoIIM-like"/>
</dbReference>
<keyword evidence="1" id="KW-0472">Membrane</keyword>
<protein>
    <submittedName>
        <fullName evidence="2">Stage II sporulation protein M</fullName>
    </submittedName>
</protein>
<keyword evidence="1" id="KW-0812">Transmembrane</keyword>
<keyword evidence="3" id="KW-1185">Reference proteome</keyword>
<sequence>MNFWGFCTEFFQLIPCCGFWQRFTDKQEMLMREKLLKMTLAVGVVFIVVTAVFSFYFYENSQDAQSALALYMPNVEAVTGKDGTLSLLSLFRSNLFACATCVGIGFIPFIFLPAWALLSNAMMIGALLGIVQSSGAVSLTKTIIFGLLPHGIFELPAFFLSMAMGIYLCKILTMKIFGKARDEKILPKLNGIAKGFVMVVIPLLIVAAVLECYLTPQLMNLTGIN</sequence>
<name>A0A845QKL3_9FIRM</name>
<feature type="transmembrane region" description="Helical" evidence="1">
    <location>
        <begin position="195"/>
        <end position="216"/>
    </location>
</feature>
<comment type="caution">
    <text evidence="2">The sequence shown here is derived from an EMBL/GenBank/DDBJ whole genome shotgun (WGS) entry which is preliminary data.</text>
</comment>
<keyword evidence="1" id="KW-1133">Transmembrane helix</keyword>
<dbReference type="Proteomes" id="UP000446866">
    <property type="component" value="Unassembled WGS sequence"/>
</dbReference>
<dbReference type="EMBL" id="QXWK01000024">
    <property type="protein sequence ID" value="NBH62409.1"/>
    <property type="molecule type" value="Genomic_DNA"/>
</dbReference>
<evidence type="ECO:0000313" key="2">
    <source>
        <dbReference type="EMBL" id="NBH62409.1"/>
    </source>
</evidence>
<dbReference type="AlphaFoldDB" id="A0A845QKL3"/>
<proteinExistence type="predicted"/>
<evidence type="ECO:0000256" key="1">
    <source>
        <dbReference type="SAM" id="Phobius"/>
    </source>
</evidence>
<feature type="transmembrane region" description="Helical" evidence="1">
    <location>
        <begin position="155"/>
        <end position="174"/>
    </location>
</feature>
<accession>A0A845QKL3</accession>
<dbReference type="PANTHER" id="PTHR35337:SF1">
    <property type="entry name" value="SLR1478 PROTEIN"/>
    <property type="match status" value="1"/>
</dbReference>
<dbReference type="PANTHER" id="PTHR35337">
    <property type="entry name" value="SLR1478 PROTEIN"/>
    <property type="match status" value="1"/>
</dbReference>